<reference evidence="1 2" key="1">
    <citation type="submission" date="2007-10" db="EMBL/GenBank/DDBJ databases">
        <title>Complete sequence of Caldivirga maquilingensis IC-167.</title>
        <authorList>
            <consortium name="US DOE Joint Genome Institute"/>
            <person name="Copeland A."/>
            <person name="Lucas S."/>
            <person name="Lapidus A."/>
            <person name="Barry K."/>
            <person name="Glavina del Rio T."/>
            <person name="Dalin E."/>
            <person name="Tice H."/>
            <person name="Pitluck S."/>
            <person name="Saunders E."/>
            <person name="Brettin T."/>
            <person name="Bruce D."/>
            <person name="Detter J.C."/>
            <person name="Han C."/>
            <person name="Schmutz J."/>
            <person name="Larimer F."/>
            <person name="Land M."/>
            <person name="Hauser L."/>
            <person name="Kyrpides N."/>
            <person name="Ivanova N."/>
            <person name="Biddle J.F."/>
            <person name="Zhang Z."/>
            <person name="Fitz-Gibbon S.T."/>
            <person name="Lowe T.M."/>
            <person name="Saltikov C."/>
            <person name="House C.H."/>
            <person name="Richardson P."/>
        </authorList>
    </citation>
    <scope>NUCLEOTIDE SEQUENCE [LARGE SCALE GENOMIC DNA]</scope>
    <source>
        <strain evidence="2">ATCC 700844 / DSM 13496 / JCM 10307 / IC-167</strain>
    </source>
</reference>
<dbReference type="AlphaFoldDB" id="A8MBH9"/>
<name>A8MBH9_CALMQ</name>
<dbReference type="STRING" id="397948.Cmaq_1895"/>
<dbReference type="Gene3D" id="3.40.50.450">
    <property type="match status" value="1"/>
</dbReference>
<dbReference type="HOGENOM" id="CLU_699463_0_0_2"/>
<dbReference type="GeneID" id="5709978"/>
<dbReference type="InterPro" id="IPR027417">
    <property type="entry name" value="P-loop_NTPase"/>
</dbReference>
<dbReference type="eggNOG" id="arCOG01048">
    <property type="taxonomic scope" value="Archaea"/>
</dbReference>
<sequence>MVRVLVAGHSGLDKHRWINALNSYMGNRVGKVLTLDFDSMLSESMPYFLDSYLEKQRNKWYETVNQILSRIEKEQPDHVIISMHLTYFRHNTYWSLIDANALKEFKFDMILTLIDDAYSVWNRITSRESKERHGVYIRLRDVFVWRTVEIMMADMLATVLGVRNYVMAIKHPVETFYKIIFTKLPKAYLSHPISHVRGDGKAVGEINEFAKRLREIVVLFEPTTIDELIIERNWLSEHRAVINKEDRWPTDNDDSDYPIKLKEDEIIEVSSRNPVTKRSLIQDQIMRRDFRYIEQSDMVIAYRPRYGGTLSRGVFSEVTIAVNMGKPVYVYWPLEDGDIAENPFEYVHEYFDNVDELLSFLRRQVSANGS</sequence>
<dbReference type="KEGG" id="cma:Cmaq_1895"/>
<dbReference type="RefSeq" id="WP_012186931.1">
    <property type="nucleotide sequence ID" value="NC_009954.1"/>
</dbReference>
<evidence type="ECO:0000313" key="1">
    <source>
        <dbReference type="EMBL" id="ABW02712.1"/>
    </source>
</evidence>
<dbReference type="SUPFAM" id="SSF52309">
    <property type="entry name" value="N-(deoxy)ribosyltransferase-like"/>
    <property type="match status" value="1"/>
</dbReference>
<dbReference type="Proteomes" id="UP000001137">
    <property type="component" value="Chromosome"/>
</dbReference>
<evidence type="ECO:0000313" key="2">
    <source>
        <dbReference type="Proteomes" id="UP000001137"/>
    </source>
</evidence>
<accession>A8MBH9</accession>
<proteinExistence type="predicted"/>
<dbReference type="OrthoDB" id="30702at2157"/>
<organism evidence="1 2">
    <name type="scientific">Caldivirga maquilingensis (strain ATCC 700844 / DSM 13496 / JCM 10307 / IC-167)</name>
    <dbReference type="NCBI Taxonomy" id="397948"/>
    <lineage>
        <taxon>Archaea</taxon>
        <taxon>Thermoproteota</taxon>
        <taxon>Thermoprotei</taxon>
        <taxon>Thermoproteales</taxon>
        <taxon>Thermoproteaceae</taxon>
        <taxon>Caldivirga</taxon>
    </lineage>
</organism>
<protein>
    <submittedName>
        <fullName evidence="1">Uncharacterized protein</fullName>
    </submittedName>
</protein>
<dbReference type="Gene3D" id="3.40.50.300">
    <property type="entry name" value="P-loop containing nucleotide triphosphate hydrolases"/>
    <property type="match status" value="1"/>
</dbReference>
<gene>
    <name evidence="1" type="ordered locus">Cmaq_1895</name>
</gene>
<keyword evidence="2" id="KW-1185">Reference proteome</keyword>
<dbReference type="EMBL" id="CP000852">
    <property type="protein sequence ID" value="ABW02712.1"/>
    <property type="molecule type" value="Genomic_DNA"/>
</dbReference>